<dbReference type="GeneID" id="91992268"/>
<feature type="domain" description="Protein kinase" evidence="13">
    <location>
        <begin position="370"/>
        <end position="622"/>
    </location>
</feature>
<dbReference type="CDD" id="cd06614">
    <property type="entry name" value="STKc_PAK"/>
    <property type="match status" value="1"/>
</dbReference>
<dbReference type="Proteomes" id="UP000054399">
    <property type="component" value="Unassembled WGS sequence"/>
</dbReference>
<keyword evidence="3" id="KW-0723">Serine/threonine-protein kinase</keyword>
<evidence type="ECO:0000259" key="12">
    <source>
        <dbReference type="PROSITE" id="PS50003"/>
    </source>
</evidence>
<comment type="similarity">
    <text evidence="1">Belongs to the protein kinase superfamily. STE Ser/Thr protein kinase family. STE20 subfamily.</text>
</comment>
<evidence type="ECO:0000256" key="6">
    <source>
        <dbReference type="ARBA" id="ARBA00022777"/>
    </source>
</evidence>
<evidence type="ECO:0000256" key="2">
    <source>
        <dbReference type="ARBA" id="ARBA00012513"/>
    </source>
</evidence>
<dbReference type="InterPro" id="IPR008271">
    <property type="entry name" value="Ser/Thr_kinase_AS"/>
</dbReference>
<dbReference type="RefSeq" id="XP_066611814.1">
    <property type="nucleotide sequence ID" value="XM_066759868.1"/>
</dbReference>
<keyword evidence="5 10" id="KW-0547">Nucleotide-binding</keyword>
<comment type="caution">
    <text evidence="15">The sequence shown here is derived from an EMBL/GenBank/DDBJ whole genome shotgun (WGS) entry which is preliminary data.</text>
</comment>
<dbReference type="PROSITE" id="PS00107">
    <property type="entry name" value="PROTEIN_KINASE_ATP"/>
    <property type="match status" value="1"/>
</dbReference>
<dbReference type="EC" id="2.7.11.1" evidence="2"/>
<evidence type="ECO:0000259" key="13">
    <source>
        <dbReference type="PROSITE" id="PS50011"/>
    </source>
</evidence>
<comment type="catalytic activity">
    <reaction evidence="9">
        <text>L-seryl-[protein] + ATP = O-phospho-L-seryl-[protein] + ADP + H(+)</text>
        <dbReference type="Rhea" id="RHEA:17989"/>
        <dbReference type="Rhea" id="RHEA-COMP:9863"/>
        <dbReference type="Rhea" id="RHEA-COMP:11604"/>
        <dbReference type="ChEBI" id="CHEBI:15378"/>
        <dbReference type="ChEBI" id="CHEBI:29999"/>
        <dbReference type="ChEBI" id="CHEBI:30616"/>
        <dbReference type="ChEBI" id="CHEBI:83421"/>
        <dbReference type="ChEBI" id="CHEBI:456216"/>
        <dbReference type="EC" id="2.7.11.1"/>
    </reaction>
</comment>
<evidence type="ECO:0000256" key="5">
    <source>
        <dbReference type="ARBA" id="ARBA00022741"/>
    </source>
</evidence>
<dbReference type="SMART" id="SM00220">
    <property type="entry name" value="S_TKc"/>
    <property type="match status" value="1"/>
</dbReference>
<comment type="catalytic activity">
    <reaction evidence="8">
        <text>L-threonyl-[protein] + ATP = O-phospho-L-threonyl-[protein] + ADP + H(+)</text>
        <dbReference type="Rhea" id="RHEA:46608"/>
        <dbReference type="Rhea" id="RHEA-COMP:11060"/>
        <dbReference type="Rhea" id="RHEA-COMP:11605"/>
        <dbReference type="ChEBI" id="CHEBI:15378"/>
        <dbReference type="ChEBI" id="CHEBI:30013"/>
        <dbReference type="ChEBI" id="CHEBI:30616"/>
        <dbReference type="ChEBI" id="CHEBI:61977"/>
        <dbReference type="ChEBI" id="CHEBI:456216"/>
        <dbReference type="EC" id="2.7.11.1"/>
    </reaction>
</comment>
<dbReference type="Pfam" id="PF00169">
    <property type="entry name" value="PH"/>
    <property type="match status" value="1"/>
</dbReference>
<evidence type="ECO:0000313" key="16">
    <source>
        <dbReference type="Proteomes" id="UP000054399"/>
    </source>
</evidence>
<dbReference type="SUPFAM" id="SSF56112">
    <property type="entry name" value="Protein kinase-like (PK-like)"/>
    <property type="match status" value="1"/>
</dbReference>
<gene>
    <name evidence="15" type="ORF">I308_105413</name>
</gene>
<keyword evidence="7 10" id="KW-0067">ATP-binding</keyword>
<evidence type="ECO:0000259" key="14">
    <source>
        <dbReference type="PROSITE" id="PS50108"/>
    </source>
</evidence>
<evidence type="ECO:0000256" key="1">
    <source>
        <dbReference type="ARBA" id="ARBA00008874"/>
    </source>
</evidence>
<evidence type="ECO:0000256" key="9">
    <source>
        <dbReference type="ARBA" id="ARBA00048679"/>
    </source>
</evidence>
<dbReference type="Gene3D" id="3.30.200.20">
    <property type="entry name" value="Phosphorylase Kinase, domain 1"/>
    <property type="match status" value="1"/>
</dbReference>
<dbReference type="InterPro" id="IPR011993">
    <property type="entry name" value="PH-like_dom_sf"/>
</dbReference>
<feature type="domain" description="PH" evidence="12">
    <location>
        <begin position="69"/>
        <end position="164"/>
    </location>
</feature>
<dbReference type="PROSITE" id="PS50108">
    <property type="entry name" value="CRIB"/>
    <property type="match status" value="1"/>
</dbReference>
<proteinExistence type="inferred from homology"/>
<dbReference type="InterPro" id="IPR001849">
    <property type="entry name" value="PH_domain"/>
</dbReference>
<dbReference type="Gene3D" id="3.90.810.10">
    <property type="entry name" value="CRIB domain"/>
    <property type="match status" value="1"/>
</dbReference>
<protein>
    <recommendedName>
        <fullName evidence="2">non-specific serine/threonine protein kinase</fullName>
        <ecNumber evidence="2">2.7.11.1</ecNumber>
    </recommendedName>
</protein>
<dbReference type="SUPFAM" id="SSF50729">
    <property type="entry name" value="PH domain-like"/>
    <property type="match status" value="1"/>
</dbReference>
<evidence type="ECO:0000256" key="8">
    <source>
        <dbReference type="ARBA" id="ARBA00047899"/>
    </source>
</evidence>
<dbReference type="Gene3D" id="1.10.510.10">
    <property type="entry name" value="Transferase(Phosphotransferase) domain 1"/>
    <property type="match status" value="1"/>
</dbReference>
<evidence type="ECO:0000256" key="7">
    <source>
        <dbReference type="ARBA" id="ARBA00022840"/>
    </source>
</evidence>
<dbReference type="InterPro" id="IPR036936">
    <property type="entry name" value="CRIB_dom_sf"/>
</dbReference>
<dbReference type="InterPro" id="IPR051931">
    <property type="entry name" value="PAK3-like"/>
</dbReference>
<dbReference type="CDD" id="cd13279">
    <property type="entry name" value="PH_Cla4_Ste20"/>
    <property type="match status" value="1"/>
</dbReference>
<dbReference type="PANTHER" id="PTHR45832:SF22">
    <property type="entry name" value="SERINE_THREONINE-PROTEIN KINASE SAMKA-RELATED"/>
    <property type="match status" value="1"/>
</dbReference>
<keyword evidence="16" id="KW-1185">Reference proteome</keyword>
<name>A0ABR3BMG5_9TREE</name>
<keyword evidence="6" id="KW-0418">Kinase</keyword>
<dbReference type="Pfam" id="PF00786">
    <property type="entry name" value="PBD"/>
    <property type="match status" value="1"/>
</dbReference>
<evidence type="ECO:0000256" key="3">
    <source>
        <dbReference type="ARBA" id="ARBA00022527"/>
    </source>
</evidence>
<reference evidence="15" key="2">
    <citation type="submission" date="2024-01" db="EMBL/GenBank/DDBJ databases">
        <title>Comparative genomics of Cryptococcus and Kwoniella reveals pathogenesis evolution and contrasting modes of karyotype evolution via chromosome fusion or intercentromeric recombination.</title>
        <authorList>
            <person name="Coelho M.A."/>
            <person name="David-Palma M."/>
            <person name="Shea T."/>
            <person name="Bowers K."/>
            <person name="Mcginley-Smith S."/>
            <person name="Mohammad A.W."/>
            <person name="Gnirke A."/>
            <person name="Yurkov A.M."/>
            <person name="Nowrousian M."/>
            <person name="Sun S."/>
            <person name="Cuomo C.A."/>
            <person name="Heitman J."/>
        </authorList>
    </citation>
    <scope>NUCLEOTIDE SEQUENCE</scope>
    <source>
        <strain evidence="15">IND107</strain>
    </source>
</reference>
<feature type="domain" description="CRIB" evidence="14">
    <location>
        <begin position="168"/>
        <end position="181"/>
    </location>
</feature>
<dbReference type="PROSITE" id="PS50003">
    <property type="entry name" value="PH_DOMAIN"/>
    <property type="match status" value="1"/>
</dbReference>
<dbReference type="InterPro" id="IPR000095">
    <property type="entry name" value="CRIB_dom"/>
</dbReference>
<evidence type="ECO:0000256" key="11">
    <source>
        <dbReference type="SAM" id="MobiDB-lite"/>
    </source>
</evidence>
<evidence type="ECO:0000256" key="4">
    <source>
        <dbReference type="ARBA" id="ARBA00022679"/>
    </source>
</evidence>
<organism evidence="15 16">
    <name type="scientific">Cryptococcus tetragattii IND107</name>
    <dbReference type="NCBI Taxonomy" id="1296105"/>
    <lineage>
        <taxon>Eukaryota</taxon>
        <taxon>Fungi</taxon>
        <taxon>Dikarya</taxon>
        <taxon>Basidiomycota</taxon>
        <taxon>Agaricomycotina</taxon>
        <taxon>Tremellomycetes</taxon>
        <taxon>Tremellales</taxon>
        <taxon>Cryptococcaceae</taxon>
        <taxon>Cryptococcus</taxon>
        <taxon>Cryptococcus gattii species complex</taxon>
    </lineage>
</organism>
<evidence type="ECO:0000313" key="15">
    <source>
        <dbReference type="EMBL" id="KAL0243447.1"/>
    </source>
</evidence>
<dbReference type="CDD" id="cd01093">
    <property type="entry name" value="CRIB_PAK_like"/>
    <property type="match status" value="1"/>
</dbReference>
<dbReference type="SMART" id="SM00285">
    <property type="entry name" value="PBD"/>
    <property type="match status" value="1"/>
</dbReference>
<dbReference type="EMBL" id="ATAM02000010">
    <property type="protein sequence ID" value="KAL0243447.1"/>
    <property type="molecule type" value="Genomic_DNA"/>
</dbReference>
<dbReference type="InterPro" id="IPR017441">
    <property type="entry name" value="Protein_kinase_ATP_BS"/>
</dbReference>
<dbReference type="SMART" id="SM00233">
    <property type="entry name" value="PH"/>
    <property type="match status" value="1"/>
</dbReference>
<dbReference type="Gene3D" id="2.30.29.30">
    <property type="entry name" value="Pleckstrin-homology domain (PH domain)/Phosphotyrosine-binding domain (PTB)"/>
    <property type="match status" value="1"/>
</dbReference>
<dbReference type="InterPro" id="IPR011009">
    <property type="entry name" value="Kinase-like_dom_sf"/>
</dbReference>
<feature type="compositionally biased region" description="Low complexity" evidence="11">
    <location>
        <begin position="1"/>
        <end position="10"/>
    </location>
</feature>
<dbReference type="PROSITE" id="PS00108">
    <property type="entry name" value="PROTEIN_KINASE_ST"/>
    <property type="match status" value="1"/>
</dbReference>
<keyword evidence="4" id="KW-0808">Transferase</keyword>
<dbReference type="InterPro" id="IPR033923">
    <property type="entry name" value="PAK_BD"/>
</dbReference>
<dbReference type="PROSITE" id="PS50011">
    <property type="entry name" value="PROTEIN_KINASE_DOM"/>
    <property type="match status" value="1"/>
</dbReference>
<evidence type="ECO:0000256" key="10">
    <source>
        <dbReference type="PROSITE-ProRule" id="PRU10141"/>
    </source>
</evidence>
<accession>A0ABR3BMG5</accession>
<dbReference type="Pfam" id="PF00069">
    <property type="entry name" value="Pkinase"/>
    <property type="match status" value="1"/>
</dbReference>
<reference evidence="15" key="1">
    <citation type="submission" date="2015-01" db="EMBL/GenBank/DDBJ databases">
        <authorList>
            <consortium name="The Broad Institute Genomics Platform"/>
            <person name="Cuomo C."/>
            <person name="Litvintseva A."/>
            <person name="Chen Y."/>
            <person name="Heitman J."/>
            <person name="Sun S."/>
            <person name="Springer D."/>
            <person name="Dromer F."/>
            <person name="Young S."/>
            <person name="Zeng Q."/>
            <person name="Gargeya S."/>
            <person name="Abouelleil A."/>
            <person name="Alvarado L."/>
            <person name="Chapman S.B."/>
            <person name="Gainer-Dewar J."/>
            <person name="Goldberg J."/>
            <person name="Griggs A."/>
            <person name="Gujja S."/>
            <person name="Hansen M."/>
            <person name="Howarth C."/>
            <person name="Imamovic A."/>
            <person name="Larimer J."/>
            <person name="Murphy C."/>
            <person name="Naylor J."/>
            <person name="Pearson M."/>
            <person name="Priest M."/>
            <person name="Roberts A."/>
            <person name="Saif S."/>
            <person name="Shea T."/>
            <person name="Sykes S."/>
            <person name="Wortman J."/>
            <person name="Nusbaum C."/>
            <person name="Birren B."/>
        </authorList>
    </citation>
    <scope>NUCLEOTIDE SEQUENCE</scope>
    <source>
        <strain evidence="15">IND107</strain>
    </source>
</reference>
<sequence>MAFSPSLTPSRPAPVPPRRPAGTTPHTIGVTDTAAAPQSNFSSTSYSPSFSYTNSSIHSTKVADTTRSRTIRSGAASIKEEGLRAFMWSKRWLVLGSAELRIYKNESSSSPVYTVSLEDIQDVQRVDLKPYCVEIETSDKLLYFAFRSDNEVYGWMDDINSRTPRLGVSQPTNFVHQVHVGCDPKSGGFTGLPPQWSKLLTSSAITEEEAARNPEAVLDVLQFYTQQQASDVLEGYQKFPLPSVSNQFLTTGAAATRFEGVGLGGQQQQQRLRSAPFTATGSLATTVASGQRSFNTETKTLAQKEKKIVLNPQRQLLDSVTRPPMGKNDKEKIIRSPGPTVEKRISTMNEVQIMEKLRSVVSAKDPSQLYSKIRKVGQGASGMVFVAKTLSNGKKVAIKQMDLSQQPRKELIVNEIIVMRESQHPNVVNFLDAFLVRGSELWVVMEYMEGGALTDVIENNKLEENQIAAICLETCRGLQHLHSRSIIHRDIKSDNLLMNTQGEVKITDFGFCAKLTDQKSKRATMVGTPYWMAPEVVKQKEYGAKVDIWSLGIMAIEMIENEPPYLDEEPLKALYLITTNGTPTLKSPEKLSQDLKHFLSVCLCVDVAFRATSTELLKHEFLQLACSVQDLAPLLRFKQDTL</sequence>
<dbReference type="PANTHER" id="PTHR45832">
    <property type="entry name" value="SERINE/THREONINE-PROTEIN KINASE SAMKA-RELATED-RELATED"/>
    <property type="match status" value="1"/>
</dbReference>
<dbReference type="InterPro" id="IPR000719">
    <property type="entry name" value="Prot_kinase_dom"/>
</dbReference>
<feature type="binding site" evidence="10">
    <location>
        <position position="399"/>
    </location>
    <ligand>
        <name>ATP</name>
        <dbReference type="ChEBI" id="CHEBI:30616"/>
    </ligand>
</feature>
<feature type="region of interest" description="Disordered" evidence="11">
    <location>
        <begin position="1"/>
        <end position="41"/>
    </location>
</feature>